<comment type="cofactor">
    <cofactor evidence="1">
        <name>FMN</name>
        <dbReference type="ChEBI" id="CHEBI:58210"/>
    </cofactor>
</comment>
<dbReference type="RefSeq" id="WP_301192072.1">
    <property type="nucleotide sequence ID" value="NZ_JAPDPJ010000055.1"/>
</dbReference>
<evidence type="ECO:0000256" key="2">
    <source>
        <dbReference type="ARBA" id="ARBA00007118"/>
    </source>
</evidence>
<comment type="similarity">
    <text evidence="2">Belongs to the nitroreductase family.</text>
</comment>
<dbReference type="InterPro" id="IPR000415">
    <property type="entry name" value="Nitroreductase-like"/>
</dbReference>
<evidence type="ECO:0000313" key="7">
    <source>
        <dbReference type="EMBL" id="MCW3788514.1"/>
    </source>
</evidence>
<keyword evidence="4" id="KW-0288">FMN</keyword>
<protein>
    <submittedName>
        <fullName evidence="7">Nitroreductase</fullName>
    </submittedName>
</protein>
<dbReference type="GO" id="GO:0016491">
    <property type="term" value="F:oxidoreductase activity"/>
    <property type="evidence" value="ECO:0007669"/>
    <property type="project" value="UniProtKB-KW"/>
</dbReference>
<dbReference type="Pfam" id="PF00881">
    <property type="entry name" value="Nitroreductase"/>
    <property type="match status" value="1"/>
</dbReference>
<dbReference type="CDD" id="cd02136">
    <property type="entry name" value="PnbA_NfnB-like"/>
    <property type="match status" value="1"/>
</dbReference>
<evidence type="ECO:0000256" key="5">
    <source>
        <dbReference type="ARBA" id="ARBA00023002"/>
    </source>
</evidence>
<dbReference type="SUPFAM" id="SSF55469">
    <property type="entry name" value="FMN-dependent nitroreductase-like"/>
    <property type="match status" value="1"/>
</dbReference>
<dbReference type="PANTHER" id="PTHR43673">
    <property type="entry name" value="NAD(P)H NITROREDUCTASE YDGI-RELATED"/>
    <property type="match status" value="1"/>
</dbReference>
<dbReference type="AlphaFoldDB" id="A0AAE3M800"/>
<keyword evidence="3" id="KW-0285">Flavoprotein</keyword>
<keyword evidence="5" id="KW-0560">Oxidoreductase</keyword>
<evidence type="ECO:0000259" key="6">
    <source>
        <dbReference type="Pfam" id="PF00881"/>
    </source>
</evidence>
<dbReference type="Gene3D" id="3.40.109.10">
    <property type="entry name" value="NADH Oxidase"/>
    <property type="match status" value="1"/>
</dbReference>
<dbReference type="Proteomes" id="UP001209229">
    <property type="component" value="Unassembled WGS sequence"/>
</dbReference>
<evidence type="ECO:0000256" key="4">
    <source>
        <dbReference type="ARBA" id="ARBA00022643"/>
    </source>
</evidence>
<dbReference type="EMBL" id="JAPDPJ010000055">
    <property type="protein sequence ID" value="MCW3788514.1"/>
    <property type="molecule type" value="Genomic_DNA"/>
</dbReference>
<dbReference type="InterPro" id="IPR029479">
    <property type="entry name" value="Nitroreductase"/>
</dbReference>
<accession>A0AAE3M800</accession>
<evidence type="ECO:0000256" key="3">
    <source>
        <dbReference type="ARBA" id="ARBA00022630"/>
    </source>
</evidence>
<proteinExistence type="inferred from homology"/>
<comment type="caution">
    <text evidence="7">The sequence shown here is derived from an EMBL/GenBank/DDBJ whole genome shotgun (WGS) entry which is preliminary data.</text>
</comment>
<organism evidence="7 8">
    <name type="scientific">Plebeiibacterium sediminum</name>
    <dbReference type="NCBI Taxonomy" id="2992112"/>
    <lineage>
        <taxon>Bacteria</taxon>
        <taxon>Pseudomonadati</taxon>
        <taxon>Bacteroidota</taxon>
        <taxon>Bacteroidia</taxon>
        <taxon>Marinilabiliales</taxon>
        <taxon>Marinilabiliaceae</taxon>
        <taxon>Plebeiibacterium</taxon>
    </lineage>
</organism>
<reference evidence="7" key="1">
    <citation type="submission" date="2022-10" db="EMBL/GenBank/DDBJ databases">
        <authorList>
            <person name="Yu W.X."/>
        </authorList>
    </citation>
    <scope>NUCLEOTIDE SEQUENCE</scope>
    <source>
        <strain evidence="7">AAT</strain>
    </source>
</reference>
<keyword evidence="8" id="KW-1185">Reference proteome</keyword>
<dbReference type="PROSITE" id="PS51257">
    <property type="entry name" value="PROKAR_LIPOPROTEIN"/>
    <property type="match status" value="1"/>
</dbReference>
<evidence type="ECO:0000313" key="8">
    <source>
        <dbReference type="Proteomes" id="UP001209229"/>
    </source>
</evidence>
<name>A0AAE3M800_9BACT</name>
<dbReference type="PANTHER" id="PTHR43673:SF2">
    <property type="entry name" value="NITROREDUCTASE"/>
    <property type="match status" value="1"/>
</dbReference>
<feature type="domain" description="Nitroreductase" evidence="6">
    <location>
        <begin position="42"/>
        <end position="198"/>
    </location>
</feature>
<gene>
    <name evidence="7" type="ORF">OM075_18740</name>
</gene>
<evidence type="ECO:0000256" key="1">
    <source>
        <dbReference type="ARBA" id="ARBA00001917"/>
    </source>
</evidence>
<sequence length="217" mass="24562">MQRHFFVVIIMLLIIACQPTITQKQDVSETTKRNVIIDNMLTRRAIRKYTDQQVSKEQLDTILKCAIYAPSALNRQPWQVRVIQNKKLLDEINQRFLNFAEGKEFQGSASRYREPGFSIFHNSPSLIVIARDVNIGTSTLDCGIILQNILLSAHGIGLGTCPIGSLVPVLNLPENKDILEQLDIPEGYEVAINVSLGYADEKPVTKKRFENRVKIIE</sequence>